<keyword evidence="2" id="KW-0472">Membrane</keyword>
<keyword evidence="5" id="KW-1185">Reference proteome</keyword>
<evidence type="ECO:0000259" key="3">
    <source>
        <dbReference type="Pfam" id="PF05170"/>
    </source>
</evidence>
<evidence type="ECO:0000256" key="2">
    <source>
        <dbReference type="SAM" id="Phobius"/>
    </source>
</evidence>
<evidence type="ECO:0000313" key="5">
    <source>
        <dbReference type="Proteomes" id="UP000199473"/>
    </source>
</evidence>
<feature type="transmembrane region" description="Helical" evidence="2">
    <location>
        <begin position="15"/>
        <end position="38"/>
    </location>
</feature>
<dbReference type="EMBL" id="FOSQ01000006">
    <property type="protein sequence ID" value="SFK73103.1"/>
    <property type="molecule type" value="Genomic_DNA"/>
</dbReference>
<dbReference type="InterPro" id="IPR052894">
    <property type="entry name" value="AsmA-related"/>
</dbReference>
<dbReference type="STRING" id="1123062.SAMN02745775_106207"/>
<dbReference type="PANTHER" id="PTHR30441:SF4">
    <property type="entry name" value="PROTEIN ASMA"/>
    <property type="match status" value="1"/>
</dbReference>
<name>A0A1I4BX57_9PROT</name>
<protein>
    <submittedName>
        <fullName evidence="4">AsmA-like C-terminal region</fullName>
    </submittedName>
</protein>
<dbReference type="AlphaFoldDB" id="A0A1I4BX57"/>
<feature type="domain" description="AsmA" evidence="3">
    <location>
        <begin position="19"/>
        <end position="179"/>
    </location>
</feature>
<sequence length="848" mass="86124">MSDTPSPTISRKRHWPWVVLAVVVALPVAAAGAAYVLLDADALRPRLVAAVEQATGRRFEVGAMRLALSLRPTVELRDITLANGDGFSRPAMLTAKRMEVQAALLPLLSRRVEIARVVVEEPDLLLETRADGRANWQFERAAAPSPGAPAGPPTPRQPLQFAVDSLRVDRGSVTWRDGRPAGRTETIGIPAIEAAAPLAGPLRADGQLALRGQAVTLAFQGGALSAFGAAEAWPLDATIGAAGAEARLRGSLAAGQAWTARVEARSADLTRLAPLMPDVPLPPLRDVAAAGAATGTGGTLSSLADLSLRIGDSDLSLIRPGLRLASATLAAERPDAPIAIQAEARLADRPLRLSGRFGTPAQLAGQAPGPLPVDLRVETTGAVATLAGRIADPRALAGVDLALGAEVADLAALSPLAGTPLPAIRDLTIGTRLAERTPGFAGGAHLRGLTIASSAGAAAGELTLVVGERPGITGRLAFLRLDLDALRAAAPAPAPAGAPAPPAPAPAAAAGRVIPDVALPMAALRVMDADLRIDIAALTLNGQAWRQVVLPVKIDAGRGSIAPLTAETPAGPISLDLSADARAETPTLRLVARSPGLDLVALQAMAGQPNRLSGRAELDVDLRGQGNGLRQVAATLAGHLGIAMLGGHAEPALVQPAQAALRDRVPVLPPLPNRLPVECIAIRADAEGGVARLSTLLLDSPAAKVAGTGTINLADEALALRMLHDVRAAGTEVRVSADLGGTLASPAYRGVRAENLAAVLGNLAGQVGGDLGAVLGALAPRGGNAARPAPLPDCGPALTAARGGREGTVPAARPAPAVEAAPAAPQPTPERRPGIPQPADLLRGLFGR</sequence>
<proteinExistence type="predicted"/>
<evidence type="ECO:0000256" key="1">
    <source>
        <dbReference type="SAM" id="MobiDB-lite"/>
    </source>
</evidence>
<keyword evidence="2" id="KW-1133">Transmembrane helix</keyword>
<dbReference type="GO" id="GO:0005886">
    <property type="term" value="C:plasma membrane"/>
    <property type="evidence" value="ECO:0007669"/>
    <property type="project" value="TreeGrafter"/>
</dbReference>
<dbReference type="RefSeq" id="WP_175533994.1">
    <property type="nucleotide sequence ID" value="NZ_FOSQ01000006.1"/>
</dbReference>
<dbReference type="Pfam" id="PF05170">
    <property type="entry name" value="AsmA"/>
    <property type="match status" value="1"/>
</dbReference>
<evidence type="ECO:0000313" key="4">
    <source>
        <dbReference type="EMBL" id="SFK73103.1"/>
    </source>
</evidence>
<dbReference type="Proteomes" id="UP000199473">
    <property type="component" value="Unassembled WGS sequence"/>
</dbReference>
<organism evidence="4 5">
    <name type="scientific">Falsiroseomonas stagni DSM 19981</name>
    <dbReference type="NCBI Taxonomy" id="1123062"/>
    <lineage>
        <taxon>Bacteria</taxon>
        <taxon>Pseudomonadati</taxon>
        <taxon>Pseudomonadota</taxon>
        <taxon>Alphaproteobacteria</taxon>
        <taxon>Acetobacterales</taxon>
        <taxon>Roseomonadaceae</taxon>
        <taxon>Falsiroseomonas</taxon>
    </lineage>
</organism>
<keyword evidence="2" id="KW-0812">Transmembrane</keyword>
<feature type="compositionally biased region" description="Low complexity" evidence="1">
    <location>
        <begin position="808"/>
        <end position="823"/>
    </location>
</feature>
<dbReference type="PANTHER" id="PTHR30441">
    <property type="entry name" value="DUF748 DOMAIN-CONTAINING PROTEIN"/>
    <property type="match status" value="1"/>
</dbReference>
<gene>
    <name evidence="4" type="ORF">SAMN02745775_106207</name>
</gene>
<accession>A0A1I4BX57</accession>
<dbReference type="GO" id="GO:0090313">
    <property type="term" value="P:regulation of protein targeting to membrane"/>
    <property type="evidence" value="ECO:0007669"/>
    <property type="project" value="TreeGrafter"/>
</dbReference>
<reference evidence="4 5" key="1">
    <citation type="submission" date="2016-10" db="EMBL/GenBank/DDBJ databases">
        <authorList>
            <person name="de Groot N.N."/>
        </authorList>
    </citation>
    <scope>NUCLEOTIDE SEQUENCE [LARGE SCALE GENOMIC DNA]</scope>
    <source>
        <strain evidence="4 5">DSM 19981</strain>
    </source>
</reference>
<dbReference type="InterPro" id="IPR007844">
    <property type="entry name" value="AsmA"/>
</dbReference>
<feature type="region of interest" description="Disordered" evidence="1">
    <location>
        <begin position="799"/>
        <end position="848"/>
    </location>
</feature>